<dbReference type="RefSeq" id="XP_009175767.1">
    <property type="nucleotide sequence ID" value="XM_009177503.1"/>
</dbReference>
<dbReference type="GeneID" id="20325142"/>
<reference evidence="1 2" key="1">
    <citation type="submission" date="2013-11" db="EMBL/GenBank/DDBJ databases">
        <title>Opisthorchis viverrini - life in the bile duct.</title>
        <authorList>
            <person name="Young N.D."/>
            <person name="Nagarajan N."/>
            <person name="Lin S.J."/>
            <person name="Korhonen P.K."/>
            <person name="Jex A.R."/>
            <person name="Hall R.S."/>
            <person name="Safavi-Hemami H."/>
            <person name="Kaewkong W."/>
            <person name="Bertrand D."/>
            <person name="Gao S."/>
            <person name="Seet Q."/>
            <person name="Wongkham S."/>
            <person name="Teh B.T."/>
            <person name="Wongkham C."/>
            <person name="Intapan P.M."/>
            <person name="Maleewong W."/>
            <person name="Yang X."/>
            <person name="Hu M."/>
            <person name="Wang Z."/>
            <person name="Hofmann A."/>
            <person name="Sternberg P.W."/>
            <person name="Tan P."/>
            <person name="Wang J."/>
            <person name="Gasser R.B."/>
        </authorList>
    </citation>
    <scope>NUCLEOTIDE SEQUENCE [LARGE SCALE GENOMIC DNA]</scope>
</reference>
<gene>
    <name evidence="1" type="ORF">T265_10974</name>
</gene>
<sequence length="74" mass="8537">MLSGRILVTEKKEIDLRLRFHTVSKEEAEGPSITTDDPVRAVRLDYDILRSVTLDTSYLLSRALVEFLEVRVFI</sequence>
<protein>
    <submittedName>
        <fullName evidence="1">Uncharacterized protein</fullName>
    </submittedName>
</protein>
<dbReference type="AlphaFoldDB" id="A0A074ZZ81"/>
<proteinExistence type="predicted"/>
<name>A0A074ZZ81_OPIVI</name>
<evidence type="ECO:0000313" key="2">
    <source>
        <dbReference type="Proteomes" id="UP000054324"/>
    </source>
</evidence>
<evidence type="ECO:0000313" key="1">
    <source>
        <dbReference type="EMBL" id="KER20489.1"/>
    </source>
</evidence>
<keyword evidence="2" id="KW-1185">Reference proteome</keyword>
<dbReference type="EMBL" id="KL597051">
    <property type="protein sequence ID" value="KER20489.1"/>
    <property type="molecule type" value="Genomic_DNA"/>
</dbReference>
<dbReference type="KEGG" id="ovi:T265_10974"/>
<dbReference type="Proteomes" id="UP000054324">
    <property type="component" value="Unassembled WGS sequence"/>
</dbReference>
<accession>A0A074ZZ81</accession>
<organism evidence="1 2">
    <name type="scientific">Opisthorchis viverrini</name>
    <name type="common">Southeast Asian liver fluke</name>
    <dbReference type="NCBI Taxonomy" id="6198"/>
    <lineage>
        <taxon>Eukaryota</taxon>
        <taxon>Metazoa</taxon>
        <taxon>Spiralia</taxon>
        <taxon>Lophotrochozoa</taxon>
        <taxon>Platyhelminthes</taxon>
        <taxon>Trematoda</taxon>
        <taxon>Digenea</taxon>
        <taxon>Opisthorchiida</taxon>
        <taxon>Opisthorchiata</taxon>
        <taxon>Opisthorchiidae</taxon>
        <taxon>Opisthorchis</taxon>
    </lineage>
</organism>
<dbReference type="CTD" id="20325142"/>